<proteinExistence type="inferred from homology"/>
<dbReference type="InterPro" id="IPR004269">
    <property type="entry name" value="Folate_rcpt"/>
</dbReference>
<feature type="domain" description="Folate receptor-like" evidence="5">
    <location>
        <begin position="45"/>
        <end position="211"/>
    </location>
</feature>
<sequence length="244" mass="28477">MSCAMSTCVTDLEIIMSFRLYYFLLLLLLSSEGRERKILDDYLNTCLDGKNHKLRPGPEGTLFQKCAPWNKRSCCQRNVTKSIHTSDVWFNFSWHHCAPLSPQCQSYFIQDLCFYECTPNGGPWIVQDSGMKIRKERYFNLPLCSDECNKWWNSCKSDSTCIENWTRGFDWSTGTNKCPKNTQCKKFSKIYKSAKDFCSRRQLRGRQMEQRCSRSSRSPDVKRRRLRRERIDADGAGVVCSSLV</sequence>
<dbReference type="AlphaFoldDB" id="A0A812CQW9"/>
<feature type="compositionally biased region" description="Basic and acidic residues" evidence="4">
    <location>
        <begin position="208"/>
        <end position="221"/>
    </location>
</feature>
<accession>A0A812CQW9</accession>
<evidence type="ECO:0000256" key="1">
    <source>
        <dbReference type="ARBA" id="ARBA00007932"/>
    </source>
</evidence>
<evidence type="ECO:0000313" key="7">
    <source>
        <dbReference type="Proteomes" id="UP000597762"/>
    </source>
</evidence>
<protein>
    <submittedName>
        <fullName evidence="6">FOLR</fullName>
    </submittedName>
</protein>
<reference evidence="6" key="1">
    <citation type="submission" date="2021-01" db="EMBL/GenBank/DDBJ databases">
        <authorList>
            <person name="Li R."/>
            <person name="Bekaert M."/>
        </authorList>
    </citation>
    <scope>NUCLEOTIDE SEQUENCE</scope>
    <source>
        <strain evidence="6">Farmed</strain>
    </source>
</reference>
<evidence type="ECO:0000256" key="2">
    <source>
        <dbReference type="ARBA" id="ARBA00022729"/>
    </source>
</evidence>
<keyword evidence="2" id="KW-0732">Signal</keyword>
<evidence type="ECO:0000313" key="6">
    <source>
        <dbReference type="EMBL" id="CAE1273750.1"/>
    </source>
</evidence>
<dbReference type="OrthoDB" id="567542at2759"/>
<dbReference type="GO" id="GO:0009897">
    <property type="term" value="C:external side of plasma membrane"/>
    <property type="evidence" value="ECO:0007669"/>
    <property type="project" value="TreeGrafter"/>
</dbReference>
<gene>
    <name evidence="6" type="ORF">SPHA_38419</name>
</gene>
<dbReference type="Pfam" id="PF03024">
    <property type="entry name" value="Folate_rec"/>
    <property type="match status" value="1"/>
</dbReference>
<dbReference type="PANTHER" id="PTHR10517:SF14">
    <property type="entry name" value="FOLATE RECEPTOR 1-RELATED"/>
    <property type="match status" value="1"/>
</dbReference>
<keyword evidence="3" id="KW-1015">Disulfide bond</keyword>
<dbReference type="InterPro" id="IPR018143">
    <property type="entry name" value="Folate_rcpt-like"/>
</dbReference>
<keyword evidence="7" id="KW-1185">Reference proteome</keyword>
<evidence type="ECO:0000259" key="5">
    <source>
        <dbReference type="Pfam" id="PF03024"/>
    </source>
</evidence>
<name>A0A812CQW9_ACAPH</name>
<dbReference type="PANTHER" id="PTHR10517">
    <property type="entry name" value="FOLATE RECEPTOR"/>
    <property type="match status" value="1"/>
</dbReference>
<dbReference type="Proteomes" id="UP000597762">
    <property type="component" value="Unassembled WGS sequence"/>
</dbReference>
<comment type="similarity">
    <text evidence="1">Belongs to the folate receptor family.</text>
</comment>
<feature type="region of interest" description="Disordered" evidence="4">
    <location>
        <begin position="208"/>
        <end position="227"/>
    </location>
</feature>
<organism evidence="6 7">
    <name type="scientific">Acanthosepion pharaonis</name>
    <name type="common">Pharaoh cuttlefish</name>
    <name type="synonym">Sepia pharaonis</name>
    <dbReference type="NCBI Taxonomy" id="158019"/>
    <lineage>
        <taxon>Eukaryota</taxon>
        <taxon>Metazoa</taxon>
        <taxon>Spiralia</taxon>
        <taxon>Lophotrochozoa</taxon>
        <taxon>Mollusca</taxon>
        <taxon>Cephalopoda</taxon>
        <taxon>Coleoidea</taxon>
        <taxon>Decapodiformes</taxon>
        <taxon>Sepiida</taxon>
        <taxon>Sepiina</taxon>
        <taxon>Sepiidae</taxon>
        <taxon>Acanthosepion</taxon>
    </lineage>
</organism>
<evidence type="ECO:0000256" key="3">
    <source>
        <dbReference type="ARBA" id="ARBA00023157"/>
    </source>
</evidence>
<evidence type="ECO:0000256" key="4">
    <source>
        <dbReference type="SAM" id="MobiDB-lite"/>
    </source>
</evidence>
<dbReference type="GO" id="GO:0038023">
    <property type="term" value="F:signaling receptor activity"/>
    <property type="evidence" value="ECO:0007669"/>
    <property type="project" value="TreeGrafter"/>
</dbReference>
<comment type="caution">
    <text evidence="6">The sequence shown here is derived from an EMBL/GenBank/DDBJ whole genome shotgun (WGS) entry which is preliminary data.</text>
</comment>
<dbReference type="EMBL" id="CAHIKZ030001744">
    <property type="protein sequence ID" value="CAE1273750.1"/>
    <property type="molecule type" value="Genomic_DNA"/>
</dbReference>